<reference evidence="10 11" key="1">
    <citation type="submission" date="2006-01" db="EMBL/GenBank/DDBJ databases">
        <authorList>
            <person name="Brettar I."/>
            <person name="Hofle M."/>
            <person name="Ferriera S."/>
            <person name="Johnson J."/>
            <person name="Kravitz S."/>
            <person name="Halpern A."/>
            <person name="Remington K."/>
            <person name="Beeson K."/>
            <person name="Tran B."/>
            <person name="Rogers Y.-H."/>
            <person name="Friedman R."/>
            <person name="Venter J.C."/>
        </authorList>
    </citation>
    <scope>NUCLEOTIDE SEQUENCE [LARGE SCALE GENOMIC DNA]</scope>
    <source>
        <strain evidence="10 11">OS145</strain>
    </source>
</reference>
<evidence type="ECO:0000313" key="11">
    <source>
        <dbReference type="Proteomes" id="UP000016543"/>
    </source>
</evidence>
<dbReference type="PROSITE" id="PS50929">
    <property type="entry name" value="ABC_TM1F"/>
    <property type="match status" value="1"/>
</dbReference>
<feature type="transmembrane region" description="Helical" evidence="7">
    <location>
        <begin position="131"/>
        <end position="152"/>
    </location>
</feature>
<feature type="transmembrane region" description="Helical" evidence="7">
    <location>
        <begin position="21"/>
        <end position="40"/>
    </location>
</feature>
<sequence length="534" mass="61104">MSKPAVFKPWFRAFNAHRWQWWLGFKLALLTVVCGIGLLALSGWFITASAIFVTVNIYAPGSGIRFFAVTRTVARYVERLVNHDLVLKIQARWRIAWFKRFQRHAYEGLARFRVAQAIQGLTRHIEAMDNLWLRLAMPAFAVAAVSLCFIFWFSFYHWALAGIVVITGLGAYWLISRLAHYSLIQAVKVEKYQHRIRARGMALTESLEEVMAWKQFDKQSERITYYSRETERAFQFEQRRARKIKLLLEWLTHGAVIGIYWVAIQLFIDPNAQVSSAEVVMLLLAALAWQELLLELPQQWQNYGRTALASRRLLAEQTNSSAKAKVVESVDASLRWDNVTVYRQSRQLFSPISLEAVAGEWVWLSAPSGEGKSTLLNATAGMYANFSGKIAVPKLSEFNYLTQHTDILDDTVFNNLTLGRQLDEERIWKVLEWVELAERIQQMPEQLNSRIGELGIRLSGGQYRRLALARALLKDAPLVILDEPFSGLEVDLAARITERLMNELPQSIVLVASHHVPASVRTHDRHTVIELGHC</sequence>
<evidence type="ECO:0000259" key="9">
    <source>
        <dbReference type="PROSITE" id="PS50929"/>
    </source>
</evidence>
<dbReference type="InterPro" id="IPR003439">
    <property type="entry name" value="ABC_transporter-like_ATP-bd"/>
</dbReference>
<feature type="transmembrane region" description="Helical" evidence="7">
    <location>
        <begin position="246"/>
        <end position="268"/>
    </location>
</feature>
<dbReference type="Pfam" id="PF00005">
    <property type="entry name" value="ABC_tran"/>
    <property type="match status" value="1"/>
</dbReference>
<dbReference type="Gene3D" id="3.40.50.300">
    <property type="entry name" value="P-loop containing nucleotide triphosphate hydrolases"/>
    <property type="match status" value="1"/>
</dbReference>
<dbReference type="PROSITE" id="PS50893">
    <property type="entry name" value="ABC_TRANSPORTER_2"/>
    <property type="match status" value="1"/>
</dbReference>
<evidence type="ECO:0000256" key="5">
    <source>
        <dbReference type="ARBA" id="ARBA00022989"/>
    </source>
</evidence>
<comment type="subcellular location">
    <subcellularLocation>
        <location evidence="1">Cell membrane</location>
        <topology evidence="1">Multi-pass membrane protein</topology>
    </subcellularLocation>
</comment>
<keyword evidence="5 7" id="KW-1133">Transmembrane helix</keyword>
<dbReference type="PANTHER" id="PTHR24221">
    <property type="entry name" value="ATP-BINDING CASSETTE SUB-FAMILY B"/>
    <property type="match status" value="1"/>
</dbReference>
<evidence type="ECO:0000313" key="10">
    <source>
        <dbReference type="EMBL" id="EAQ33081.1"/>
    </source>
</evidence>
<organism evidence="10 11">
    <name type="scientific">Idiomarina baltica OS145</name>
    <dbReference type="NCBI Taxonomy" id="314276"/>
    <lineage>
        <taxon>Bacteria</taxon>
        <taxon>Pseudomonadati</taxon>
        <taxon>Pseudomonadota</taxon>
        <taxon>Gammaproteobacteria</taxon>
        <taxon>Alteromonadales</taxon>
        <taxon>Idiomarinaceae</taxon>
        <taxon>Idiomarina</taxon>
    </lineage>
</organism>
<evidence type="ECO:0000256" key="4">
    <source>
        <dbReference type="ARBA" id="ARBA00022840"/>
    </source>
</evidence>
<keyword evidence="2 7" id="KW-0812">Transmembrane</keyword>
<feature type="transmembrane region" description="Helical" evidence="7">
    <location>
        <begin position="46"/>
        <end position="68"/>
    </location>
</feature>
<dbReference type="SUPFAM" id="SSF90123">
    <property type="entry name" value="ABC transporter transmembrane region"/>
    <property type="match status" value="1"/>
</dbReference>
<evidence type="ECO:0000256" key="3">
    <source>
        <dbReference type="ARBA" id="ARBA00022741"/>
    </source>
</evidence>
<dbReference type="SMART" id="SM00382">
    <property type="entry name" value="AAA"/>
    <property type="match status" value="1"/>
</dbReference>
<evidence type="ECO:0000256" key="2">
    <source>
        <dbReference type="ARBA" id="ARBA00022692"/>
    </source>
</evidence>
<dbReference type="PANTHER" id="PTHR24221:SF653">
    <property type="entry name" value="TRANSPORT ATP-BINDING PROTEIN CYDC"/>
    <property type="match status" value="1"/>
</dbReference>
<proteinExistence type="predicted"/>
<keyword evidence="11" id="KW-1185">Reference proteome</keyword>
<dbReference type="Proteomes" id="UP000016543">
    <property type="component" value="Unassembled WGS sequence"/>
</dbReference>
<comment type="caution">
    <text evidence="10">The sequence shown here is derived from an EMBL/GenBank/DDBJ whole genome shotgun (WGS) entry which is preliminary data.</text>
</comment>
<keyword evidence="4 10" id="KW-0067">ATP-binding</keyword>
<feature type="transmembrane region" description="Helical" evidence="7">
    <location>
        <begin position="158"/>
        <end position="175"/>
    </location>
</feature>
<dbReference type="InterPro" id="IPR036640">
    <property type="entry name" value="ABC1_TM_sf"/>
</dbReference>
<name>A0ABP2CTB5_9GAMM</name>
<dbReference type="InterPro" id="IPR039421">
    <property type="entry name" value="Type_1_exporter"/>
</dbReference>
<dbReference type="GO" id="GO:0005524">
    <property type="term" value="F:ATP binding"/>
    <property type="evidence" value="ECO:0007669"/>
    <property type="project" value="UniProtKB-KW"/>
</dbReference>
<keyword evidence="3" id="KW-0547">Nucleotide-binding</keyword>
<feature type="domain" description="ABC transmembrane type-1" evidence="9">
    <location>
        <begin position="27"/>
        <end position="305"/>
    </location>
</feature>
<gene>
    <name evidence="10" type="ORF">OS145_04603</name>
</gene>
<evidence type="ECO:0000256" key="1">
    <source>
        <dbReference type="ARBA" id="ARBA00004651"/>
    </source>
</evidence>
<accession>A0ABP2CTB5</accession>
<evidence type="ECO:0000256" key="7">
    <source>
        <dbReference type="SAM" id="Phobius"/>
    </source>
</evidence>
<evidence type="ECO:0000259" key="8">
    <source>
        <dbReference type="PROSITE" id="PS50893"/>
    </source>
</evidence>
<feature type="domain" description="ABC transporter" evidence="8">
    <location>
        <begin position="334"/>
        <end position="533"/>
    </location>
</feature>
<dbReference type="EMBL" id="AAMX01000002">
    <property type="protein sequence ID" value="EAQ33081.1"/>
    <property type="molecule type" value="Genomic_DNA"/>
</dbReference>
<evidence type="ECO:0000256" key="6">
    <source>
        <dbReference type="ARBA" id="ARBA00023136"/>
    </source>
</evidence>
<dbReference type="Gene3D" id="1.20.1560.10">
    <property type="entry name" value="ABC transporter type 1, transmembrane domain"/>
    <property type="match status" value="1"/>
</dbReference>
<dbReference type="RefSeq" id="WP_006956403.1">
    <property type="nucleotide sequence ID" value="NZ_CH672407.1"/>
</dbReference>
<dbReference type="InterPro" id="IPR011527">
    <property type="entry name" value="ABC1_TM_dom"/>
</dbReference>
<protein>
    <submittedName>
        <fullName evidence="10">ABC transporter, ATP-binding and membrane protein</fullName>
    </submittedName>
</protein>
<dbReference type="InterPro" id="IPR003593">
    <property type="entry name" value="AAA+_ATPase"/>
</dbReference>
<dbReference type="SUPFAM" id="SSF52540">
    <property type="entry name" value="P-loop containing nucleoside triphosphate hydrolases"/>
    <property type="match status" value="1"/>
</dbReference>
<dbReference type="InterPro" id="IPR027417">
    <property type="entry name" value="P-loop_NTPase"/>
</dbReference>
<keyword evidence="6 7" id="KW-0472">Membrane</keyword>